<feature type="domain" description="N-acetyltransferase" evidence="3">
    <location>
        <begin position="1"/>
        <end position="161"/>
    </location>
</feature>
<evidence type="ECO:0000256" key="1">
    <source>
        <dbReference type="ARBA" id="ARBA00022679"/>
    </source>
</evidence>
<evidence type="ECO:0000313" key="4">
    <source>
        <dbReference type="EMBL" id="KAB2335716.1"/>
    </source>
</evidence>
<dbReference type="InterPro" id="IPR000182">
    <property type="entry name" value="GNAT_dom"/>
</dbReference>
<gene>
    <name evidence="4" type="ORF">F7732_03875</name>
</gene>
<proteinExistence type="predicted"/>
<dbReference type="AlphaFoldDB" id="A0A7V7RQJ0"/>
<keyword evidence="1 4" id="KW-0808">Transferase</keyword>
<keyword evidence="2" id="KW-0012">Acyltransferase</keyword>
<reference evidence="4 5" key="1">
    <citation type="journal article" date="2014" name="Arch. Microbiol.">
        <title>Bacillus mesophilum sp. nov., strain IITR-54T, a novel 4-chlorobiphenyl dechlorinating bacterium.</title>
        <authorList>
            <person name="Manickam N."/>
            <person name="Singh N.K."/>
            <person name="Bajaj A."/>
            <person name="Kumar R.M."/>
            <person name="Kaur G."/>
            <person name="Kaur N."/>
            <person name="Bala M."/>
            <person name="Kumar A."/>
            <person name="Mayilraj S."/>
        </authorList>
    </citation>
    <scope>NUCLEOTIDE SEQUENCE [LARGE SCALE GENOMIC DNA]</scope>
    <source>
        <strain evidence="4 5">IITR-54</strain>
    </source>
</reference>
<evidence type="ECO:0000256" key="2">
    <source>
        <dbReference type="ARBA" id="ARBA00023315"/>
    </source>
</evidence>
<dbReference type="Gene3D" id="3.40.630.30">
    <property type="match status" value="1"/>
</dbReference>
<dbReference type="EMBL" id="WBOT01000001">
    <property type="protein sequence ID" value="KAB2335716.1"/>
    <property type="molecule type" value="Genomic_DNA"/>
</dbReference>
<dbReference type="OrthoDB" id="5292888at2"/>
<evidence type="ECO:0000313" key="5">
    <source>
        <dbReference type="Proteomes" id="UP000441354"/>
    </source>
</evidence>
<dbReference type="Pfam" id="PF00583">
    <property type="entry name" value="Acetyltransf_1"/>
    <property type="match status" value="1"/>
</dbReference>
<comment type="caution">
    <text evidence="4">The sequence shown here is derived from an EMBL/GenBank/DDBJ whole genome shotgun (WGS) entry which is preliminary data.</text>
</comment>
<dbReference type="InterPro" id="IPR016181">
    <property type="entry name" value="Acyl_CoA_acyltransferase"/>
</dbReference>
<keyword evidence="5" id="KW-1185">Reference proteome</keyword>
<dbReference type="PANTHER" id="PTHR43877">
    <property type="entry name" value="AMINOALKYLPHOSPHONATE N-ACETYLTRANSFERASE-RELATED-RELATED"/>
    <property type="match status" value="1"/>
</dbReference>
<dbReference type="PROSITE" id="PS51186">
    <property type="entry name" value="GNAT"/>
    <property type="match status" value="1"/>
</dbReference>
<accession>A0A7V7RQJ0</accession>
<dbReference type="SUPFAM" id="SSF55729">
    <property type="entry name" value="Acyl-CoA N-acyltransferases (Nat)"/>
    <property type="match status" value="1"/>
</dbReference>
<organism evidence="4 5">
    <name type="scientific">Bacillus mesophilum</name>
    <dbReference type="NCBI Taxonomy" id="1071718"/>
    <lineage>
        <taxon>Bacteria</taxon>
        <taxon>Bacillati</taxon>
        <taxon>Bacillota</taxon>
        <taxon>Bacilli</taxon>
        <taxon>Bacillales</taxon>
        <taxon>Bacillaceae</taxon>
        <taxon>Bacillus</taxon>
    </lineage>
</organism>
<sequence length="170" mass="19231">MKIRKAVIEDAPAIARIHVDSWRETYNGIVPKAYLEALSYENREKLWNNMIPNTAVYVAQNEHGEIVGFANCGNERTAKYKGYHGEIYTLYLLKKEHGKGIGKSLFKHCINALSQKGINSFMLFVLADNPTVTFYEKLGGEELDRVNIEIGGETLEEIAFGFDVIKITDK</sequence>
<dbReference type="RefSeq" id="WP_151572327.1">
    <property type="nucleotide sequence ID" value="NZ_WBOT01000001.1"/>
</dbReference>
<evidence type="ECO:0000259" key="3">
    <source>
        <dbReference type="PROSITE" id="PS51186"/>
    </source>
</evidence>
<dbReference type="GO" id="GO:0016747">
    <property type="term" value="F:acyltransferase activity, transferring groups other than amino-acyl groups"/>
    <property type="evidence" value="ECO:0007669"/>
    <property type="project" value="InterPro"/>
</dbReference>
<dbReference type="InterPro" id="IPR050832">
    <property type="entry name" value="Bact_Acetyltransf"/>
</dbReference>
<protein>
    <submittedName>
        <fullName evidence="4">GNAT family N-acetyltransferase</fullName>
    </submittedName>
</protein>
<dbReference type="CDD" id="cd04301">
    <property type="entry name" value="NAT_SF"/>
    <property type="match status" value="1"/>
</dbReference>
<name>A0A7V7RQJ0_9BACI</name>
<dbReference type="Proteomes" id="UP000441354">
    <property type="component" value="Unassembled WGS sequence"/>
</dbReference>